<proteinExistence type="predicted"/>
<feature type="signal peptide" evidence="1">
    <location>
        <begin position="1"/>
        <end position="21"/>
    </location>
</feature>
<dbReference type="AlphaFoldDB" id="A0A9Q0JNV4"/>
<reference evidence="2" key="2">
    <citation type="journal article" date="2023" name="Plants (Basel)">
        <title>Annotation of the Turnera subulata (Passifloraceae) Draft Genome Reveals the S-Locus Evolved after the Divergence of Turneroideae from Passifloroideae in a Stepwise Manner.</title>
        <authorList>
            <person name="Henning P.M."/>
            <person name="Roalson E.H."/>
            <person name="Mir W."/>
            <person name="McCubbin A.G."/>
            <person name="Shore J.S."/>
        </authorList>
    </citation>
    <scope>NUCLEOTIDE SEQUENCE</scope>
    <source>
        <strain evidence="2">F60SS</strain>
    </source>
</reference>
<evidence type="ECO:0000313" key="2">
    <source>
        <dbReference type="EMBL" id="KAJ4847742.1"/>
    </source>
</evidence>
<evidence type="ECO:0008006" key="4">
    <source>
        <dbReference type="Google" id="ProtNLM"/>
    </source>
</evidence>
<gene>
    <name evidence="2" type="ORF">Tsubulata_006918</name>
</gene>
<evidence type="ECO:0000313" key="3">
    <source>
        <dbReference type="Proteomes" id="UP001141552"/>
    </source>
</evidence>
<dbReference type="PANTHER" id="PTHR34376">
    <property type="entry name" value="SERINE PROTEASE INHIBITOR, KAZAL-TYPE FAMILY PROTEIN"/>
    <property type="match status" value="1"/>
</dbReference>
<protein>
    <recommendedName>
        <fullName evidence="4">Kazal-like domain-containing protein</fullName>
    </recommendedName>
</protein>
<keyword evidence="1" id="KW-0732">Signal</keyword>
<comment type="caution">
    <text evidence="2">The sequence shown here is derived from an EMBL/GenBank/DDBJ whole genome shotgun (WGS) entry which is preliminary data.</text>
</comment>
<dbReference type="Proteomes" id="UP001141552">
    <property type="component" value="Unassembled WGS sequence"/>
</dbReference>
<accession>A0A9Q0JNV4</accession>
<name>A0A9Q0JNV4_9ROSI</name>
<dbReference type="EMBL" id="JAKUCV010001087">
    <property type="protein sequence ID" value="KAJ4847742.1"/>
    <property type="molecule type" value="Genomic_DNA"/>
</dbReference>
<feature type="chain" id="PRO_5040419482" description="Kazal-like domain-containing protein" evidence="1">
    <location>
        <begin position="22"/>
        <end position="87"/>
    </location>
</feature>
<organism evidence="2 3">
    <name type="scientific">Turnera subulata</name>
    <dbReference type="NCBI Taxonomy" id="218843"/>
    <lineage>
        <taxon>Eukaryota</taxon>
        <taxon>Viridiplantae</taxon>
        <taxon>Streptophyta</taxon>
        <taxon>Embryophyta</taxon>
        <taxon>Tracheophyta</taxon>
        <taxon>Spermatophyta</taxon>
        <taxon>Magnoliopsida</taxon>
        <taxon>eudicotyledons</taxon>
        <taxon>Gunneridae</taxon>
        <taxon>Pentapetalae</taxon>
        <taxon>rosids</taxon>
        <taxon>fabids</taxon>
        <taxon>Malpighiales</taxon>
        <taxon>Passifloraceae</taxon>
        <taxon>Turnera</taxon>
    </lineage>
</organism>
<dbReference type="PANTHER" id="PTHR34376:SF2">
    <property type="entry name" value="SERINE PROTEASE INHIBITOR, KAZAL-TYPE FAMILY PROTEIN"/>
    <property type="match status" value="1"/>
</dbReference>
<evidence type="ECO:0000256" key="1">
    <source>
        <dbReference type="SAM" id="SignalP"/>
    </source>
</evidence>
<reference evidence="2" key="1">
    <citation type="submission" date="2022-02" db="EMBL/GenBank/DDBJ databases">
        <authorList>
            <person name="Henning P.M."/>
            <person name="McCubbin A.G."/>
            <person name="Shore J.S."/>
        </authorList>
    </citation>
    <scope>NUCLEOTIDE SEQUENCE</scope>
    <source>
        <strain evidence="2">F60SS</strain>
        <tissue evidence="2">Leaves</tissue>
    </source>
</reference>
<dbReference type="OrthoDB" id="850608at2759"/>
<sequence>MAVSKNLSGLWIIMVLVGAFGLISQSSTAQAQGERDLCWFVAPPGFSCAGTIPCFPSSPVCGVNGVTYTCGCPEAACAGVRVVKRGP</sequence>
<keyword evidence="3" id="KW-1185">Reference proteome</keyword>